<dbReference type="InterPro" id="IPR005637">
    <property type="entry name" value="TAP_C_dom"/>
</dbReference>
<feature type="domain" description="NTF2" evidence="11">
    <location>
        <begin position="398"/>
        <end position="578"/>
    </location>
</feature>
<reference evidence="13" key="1">
    <citation type="submission" date="2013-07" db="EMBL/GenBank/DDBJ databases">
        <authorList>
            <consortium name="The Broad Institute Genome Sequencing Platform"/>
            <person name="Cuomo C."/>
            <person name="Litvintseva A."/>
            <person name="Chen Y."/>
            <person name="Heitman J."/>
            <person name="Sun S."/>
            <person name="Springer D."/>
            <person name="Dromer F."/>
            <person name="Young S.K."/>
            <person name="Zeng Q."/>
            <person name="Gargeya S."/>
            <person name="Fitzgerald M."/>
            <person name="Abouelleil A."/>
            <person name="Alvarado L."/>
            <person name="Berlin A.M."/>
            <person name="Chapman S.B."/>
            <person name="Dewar J."/>
            <person name="Goldberg J."/>
            <person name="Griggs A."/>
            <person name="Gujja S."/>
            <person name="Hansen M."/>
            <person name="Howarth C."/>
            <person name="Imamovic A."/>
            <person name="Larimer J."/>
            <person name="McCowan C."/>
            <person name="Murphy C."/>
            <person name="Pearson M."/>
            <person name="Priest M."/>
            <person name="Roberts A."/>
            <person name="Saif S."/>
            <person name="Shea T."/>
            <person name="Sykes S."/>
            <person name="Wortman J."/>
            <person name="Nusbaum C."/>
            <person name="Birren B."/>
        </authorList>
    </citation>
    <scope>NUCLEOTIDE SEQUENCE</scope>
    <source>
        <strain evidence="13">CBS 10737</strain>
    </source>
</reference>
<feature type="region of interest" description="Disordered" evidence="10">
    <location>
        <begin position="1"/>
        <end position="41"/>
    </location>
</feature>
<dbReference type="InterPro" id="IPR032675">
    <property type="entry name" value="LRR_dom_sf"/>
</dbReference>
<proteinExistence type="inferred from homology"/>
<feature type="compositionally biased region" description="Low complexity" evidence="10">
    <location>
        <begin position="113"/>
        <end position="147"/>
    </location>
</feature>
<dbReference type="InterPro" id="IPR018222">
    <property type="entry name" value="Nuclear_transport_factor_2_euk"/>
</dbReference>
<evidence type="ECO:0000256" key="8">
    <source>
        <dbReference type="ARBA" id="ARBA00055253"/>
    </source>
</evidence>
<dbReference type="PANTHER" id="PTHR10662:SF22">
    <property type="entry name" value="NUCLEAR RNA EXPORT FACTOR 1"/>
    <property type="match status" value="1"/>
</dbReference>
<dbReference type="Pfam" id="PF03943">
    <property type="entry name" value="TAP_C"/>
    <property type="match status" value="1"/>
</dbReference>
<dbReference type="GO" id="GO:0016973">
    <property type="term" value="P:poly(A)+ mRNA export from nucleus"/>
    <property type="evidence" value="ECO:0007669"/>
    <property type="project" value="TreeGrafter"/>
</dbReference>
<dbReference type="KEGG" id="kpin:30173093"/>
<dbReference type="InterPro" id="IPR032710">
    <property type="entry name" value="NTF2-like_dom_sf"/>
</dbReference>
<accession>A0AAJ8L9P2</accession>
<dbReference type="FunFam" id="1.10.8.10:FF:000018">
    <property type="entry name" value="Nuclear RNA export factor 1"/>
    <property type="match status" value="1"/>
</dbReference>
<evidence type="ECO:0000256" key="4">
    <source>
        <dbReference type="ARBA" id="ARBA00022614"/>
    </source>
</evidence>
<dbReference type="SUPFAM" id="SSF52058">
    <property type="entry name" value="L domain-like"/>
    <property type="match status" value="1"/>
</dbReference>
<dbReference type="Proteomes" id="UP000094020">
    <property type="component" value="Chromosome 8"/>
</dbReference>
<dbReference type="PROSITE" id="PS50177">
    <property type="entry name" value="NTF2_DOMAIN"/>
    <property type="match status" value="1"/>
</dbReference>
<keyword evidence="7" id="KW-0539">Nucleus</keyword>
<dbReference type="PROSITE" id="PS51281">
    <property type="entry name" value="TAP_C"/>
    <property type="match status" value="1"/>
</dbReference>
<feature type="compositionally biased region" description="Polar residues" evidence="10">
    <location>
        <begin position="1"/>
        <end position="20"/>
    </location>
</feature>
<name>A0AAJ8L9P2_9TREE</name>
<evidence type="ECO:0000259" key="11">
    <source>
        <dbReference type="PROSITE" id="PS50177"/>
    </source>
</evidence>
<evidence type="ECO:0000256" key="9">
    <source>
        <dbReference type="ARBA" id="ARBA00069694"/>
    </source>
</evidence>
<comment type="similarity">
    <text evidence="2">Belongs to the NXF family.</text>
</comment>
<dbReference type="SUPFAM" id="SSF46934">
    <property type="entry name" value="UBA-like"/>
    <property type="match status" value="1"/>
</dbReference>
<reference evidence="13" key="2">
    <citation type="submission" date="2024-02" db="EMBL/GenBank/DDBJ databases">
        <title>Comparative genomics of Cryptococcus and Kwoniella reveals pathogenesis evolution and contrasting modes of karyotype evolution via chromosome fusion or intercentromeric recombination.</title>
        <authorList>
            <person name="Coelho M.A."/>
            <person name="David-Palma M."/>
            <person name="Shea T."/>
            <person name="Bowers K."/>
            <person name="McGinley-Smith S."/>
            <person name="Mohammad A.W."/>
            <person name="Gnirke A."/>
            <person name="Yurkov A.M."/>
            <person name="Nowrousian M."/>
            <person name="Sun S."/>
            <person name="Cuomo C.A."/>
            <person name="Heitman J."/>
        </authorList>
    </citation>
    <scope>NUCLEOTIDE SEQUENCE</scope>
    <source>
        <strain evidence="13">CBS 10737</strain>
    </source>
</reference>
<gene>
    <name evidence="13" type="ORF">I206_105902</name>
</gene>
<keyword evidence="4" id="KW-0433">Leucine-rich repeat</keyword>
<dbReference type="InterPro" id="IPR009060">
    <property type="entry name" value="UBA-like_sf"/>
</dbReference>
<evidence type="ECO:0000256" key="3">
    <source>
        <dbReference type="ARBA" id="ARBA00022448"/>
    </source>
</evidence>
<keyword evidence="14" id="KW-1185">Reference proteome</keyword>
<dbReference type="GO" id="GO:0003723">
    <property type="term" value="F:RNA binding"/>
    <property type="evidence" value="ECO:0007669"/>
    <property type="project" value="TreeGrafter"/>
</dbReference>
<dbReference type="InterPro" id="IPR002075">
    <property type="entry name" value="NTF2_dom"/>
</dbReference>
<feature type="region of interest" description="Disordered" evidence="10">
    <location>
        <begin position="53"/>
        <end position="153"/>
    </location>
</feature>
<dbReference type="GO" id="GO:0042272">
    <property type="term" value="C:nuclear RNA export factor complex"/>
    <property type="evidence" value="ECO:0007669"/>
    <property type="project" value="UniProtKB-ARBA"/>
</dbReference>
<evidence type="ECO:0000256" key="1">
    <source>
        <dbReference type="ARBA" id="ARBA00004123"/>
    </source>
</evidence>
<dbReference type="Gene3D" id="3.80.10.10">
    <property type="entry name" value="Ribonuclease Inhibitor"/>
    <property type="match status" value="1"/>
</dbReference>
<evidence type="ECO:0000259" key="12">
    <source>
        <dbReference type="PROSITE" id="PS51281"/>
    </source>
</evidence>
<feature type="domain" description="TAP-C" evidence="12">
    <location>
        <begin position="611"/>
        <end position="662"/>
    </location>
</feature>
<evidence type="ECO:0000256" key="2">
    <source>
        <dbReference type="ARBA" id="ARBA00009285"/>
    </source>
</evidence>
<dbReference type="SMART" id="SM00804">
    <property type="entry name" value="TAP_C"/>
    <property type="match status" value="1"/>
</dbReference>
<evidence type="ECO:0000256" key="10">
    <source>
        <dbReference type="SAM" id="MobiDB-lite"/>
    </source>
</evidence>
<evidence type="ECO:0000313" key="13">
    <source>
        <dbReference type="EMBL" id="WWC71943.1"/>
    </source>
</evidence>
<keyword evidence="5" id="KW-0677">Repeat</keyword>
<dbReference type="PROSITE" id="PS51450">
    <property type="entry name" value="LRR"/>
    <property type="match status" value="2"/>
</dbReference>
<comment type="function">
    <text evidence="8">Involved in the export of mRNA from the nucleus to the cytoplasm.</text>
</comment>
<dbReference type="AlphaFoldDB" id="A0AAJ8L9P2"/>
<evidence type="ECO:0000256" key="5">
    <source>
        <dbReference type="ARBA" id="ARBA00022737"/>
    </source>
</evidence>
<keyword evidence="6" id="KW-0509">mRNA transport</keyword>
<dbReference type="Gene3D" id="1.10.8.10">
    <property type="entry name" value="DNA helicase RuvA subunit, C-terminal domain"/>
    <property type="match status" value="1"/>
</dbReference>
<evidence type="ECO:0000313" key="14">
    <source>
        <dbReference type="Proteomes" id="UP000094020"/>
    </source>
</evidence>
<dbReference type="GeneID" id="30173093"/>
<sequence>MSAFQQALANFNNTNQQDNASSSSSSVSIRGTANGAPSGRGLVSALRGAGISREQGMELDGTNNGGRVGRGGRRGARSAGPLDQTGRHGPANNANNKPYQKPGSLAARMGPAGSPSSIHNNNNNSNNNSNNNRGGRPTRNPINGRNPAGTPPVIRQLQTMSGKAERDHSKSELTKKLHGEEMKDWIRKRVIAEGVLDMSNLPNDPWLKENGILPPGHPNAPNNAGTVFWRIIEDVVQKGAGITIHTLSLANNNLDHLSQLSKLPLTLPDIRALDLSGNPIRSINELDHLRAAGEKKGKANAGAGSLKSLVEIKLNDSPFREKMLQQPDGPNIYKHDILRRFPGLRILDGVELERIVLPIDRKPKVRLTDEQKAAFVAKPFAFPCDVQTGFGEEGVKEPAMQFCAKFFTLFDTDRNAVITGYAPNALISISANTLPSRSANQVEVQKTRSNRPQPVSFESWTNLPSRNFFRGTTTIKARMDSLHNPSDPERLLRWWNKAVPRTKHPLADPSKWCFDTWVLDGEGEGTKLCLMIEGEFEELPSGTFRSFSRTFILTPAPQGSPAANAGWPAVILSDMMTVHSYLGTSAFDEYGRSLASHGVIIQTPQVPLPSSDNDALITQLSQRTGMNSQFSILCLEQNGWIFDAALKNFEEIKGTIPPEAFV</sequence>
<dbReference type="EMBL" id="CP144526">
    <property type="protein sequence ID" value="WWC71943.1"/>
    <property type="molecule type" value="Genomic_DNA"/>
</dbReference>
<dbReference type="Pfam" id="PF22602">
    <property type="entry name" value="NXF_NTF2"/>
    <property type="match status" value="1"/>
</dbReference>
<dbReference type="SUPFAM" id="SSF54427">
    <property type="entry name" value="NTF2-like"/>
    <property type="match status" value="1"/>
</dbReference>
<evidence type="ECO:0000256" key="6">
    <source>
        <dbReference type="ARBA" id="ARBA00022816"/>
    </source>
</evidence>
<dbReference type="InterPro" id="IPR030217">
    <property type="entry name" value="NXF_fam"/>
</dbReference>
<dbReference type="CDD" id="cd14342">
    <property type="entry name" value="UBA_TAP-C"/>
    <property type="match status" value="1"/>
</dbReference>
<dbReference type="RefSeq" id="XP_019010256.2">
    <property type="nucleotide sequence ID" value="XM_019156454.2"/>
</dbReference>
<dbReference type="Gene3D" id="3.10.450.50">
    <property type="match status" value="1"/>
</dbReference>
<protein>
    <recommendedName>
        <fullName evidence="9">mRNA export factor MEX67</fullName>
    </recommendedName>
</protein>
<keyword evidence="3" id="KW-0813">Transport</keyword>
<organism evidence="13 14">
    <name type="scientific">Kwoniella pini CBS 10737</name>
    <dbReference type="NCBI Taxonomy" id="1296096"/>
    <lineage>
        <taxon>Eukaryota</taxon>
        <taxon>Fungi</taxon>
        <taxon>Dikarya</taxon>
        <taxon>Basidiomycota</taxon>
        <taxon>Agaricomycotina</taxon>
        <taxon>Tremellomycetes</taxon>
        <taxon>Tremellales</taxon>
        <taxon>Cryptococcaceae</taxon>
        <taxon>Kwoniella</taxon>
    </lineage>
</organism>
<dbReference type="PANTHER" id="PTHR10662">
    <property type="entry name" value="NUCLEAR RNA EXPORT FACTOR"/>
    <property type="match status" value="1"/>
</dbReference>
<dbReference type="InterPro" id="IPR001611">
    <property type="entry name" value="Leu-rich_rpt"/>
</dbReference>
<comment type="subcellular location">
    <subcellularLocation>
        <location evidence="1">Nucleus</location>
    </subcellularLocation>
</comment>
<evidence type="ECO:0000256" key="7">
    <source>
        <dbReference type="ARBA" id="ARBA00023242"/>
    </source>
</evidence>